<evidence type="ECO:0008006" key="5">
    <source>
        <dbReference type="Google" id="ProtNLM"/>
    </source>
</evidence>
<dbReference type="OMA" id="FKHFYAA"/>
<dbReference type="STRING" id="6412.T1FPI3"/>
<dbReference type="CTD" id="20210730"/>
<dbReference type="GO" id="GO:0001042">
    <property type="term" value="F:RNA polymerase I core binding"/>
    <property type="evidence" value="ECO:0000318"/>
    <property type="project" value="GO_Central"/>
</dbReference>
<dbReference type="OrthoDB" id="26970at2759"/>
<reference evidence="2 4" key="2">
    <citation type="journal article" date="2013" name="Nature">
        <title>Insights into bilaterian evolution from three spiralian genomes.</title>
        <authorList>
            <person name="Simakov O."/>
            <person name="Marletaz F."/>
            <person name="Cho S.J."/>
            <person name="Edsinger-Gonzales E."/>
            <person name="Havlak P."/>
            <person name="Hellsten U."/>
            <person name="Kuo D.H."/>
            <person name="Larsson T."/>
            <person name="Lv J."/>
            <person name="Arendt D."/>
            <person name="Savage R."/>
            <person name="Osoegawa K."/>
            <person name="de Jong P."/>
            <person name="Grimwood J."/>
            <person name="Chapman J.A."/>
            <person name="Shapiro H."/>
            <person name="Aerts A."/>
            <person name="Otillar R.P."/>
            <person name="Terry A.Y."/>
            <person name="Boore J.L."/>
            <person name="Grigoriev I.V."/>
            <person name="Lindberg D.R."/>
            <person name="Seaver E.C."/>
            <person name="Weisblat D.A."/>
            <person name="Putnam N.H."/>
            <person name="Rokhsar D.S."/>
        </authorList>
    </citation>
    <scope>NUCLEOTIDE SEQUENCE</scope>
</reference>
<reference evidence="3" key="3">
    <citation type="submission" date="2015-06" db="UniProtKB">
        <authorList>
            <consortium name="EnsemblMetazoa"/>
        </authorList>
    </citation>
    <scope>IDENTIFICATION</scope>
</reference>
<dbReference type="EMBL" id="KB095811">
    <property type="protein sequence ID" value="ESO12706.1"/>
    <property type="molecule type" value="Genomic_DNA"/>
</dbReference>
<dbReference type="EMBL" id="AMQM01000218">
    <property type="status" value="NOT_ANNOTATED_CDS"/>
    <property type="molecule type" value="Genomic_DNA"/>
</dbReference>
<reference evidence="4" key="1">
    <citation type="submission" date="2012-12" db="EMBL/GenBank/DDBJ databases">
        <authorList>
            <person name="Hellsten U."/>
            <person name="Grimwood J."/>
            <person name="Chapman J.A."/>
            <person name="Shapiro H."/>
            <person name="Aerts A."/>
            <person name="Otillar R.P."/>
            <person name="Terry A.Y."/>
            <person name="Boore J.L."/>
            <person name="Simakov O."/>
            <person name="Marletaz F."/>
            <person name="Cho S.-J."/>
            <person name="Edsinger-Gonzales E."/>
            <person name="Havlak P."/>
            <person name="Kuo D.-H."/>
            <person name="Larsson T."/>
            <person name="Lv J."/>
            <person name="Arendt D."/>
            <person name="Savage R."/>
            <person name="Osoegawa K."/>
            <person name="de Jong P."/>
            <person name="Lindberg D.R."/>
            <person name="Seaver E.C."/>
            <person name="Weisblat D.A."/>
            <person name="Putnam N.H."/>
            <person name="Grigoriev I.V."/>
            <person name="Rokhsar D.S."/>
        </authorList>
    </citation>
    <scope>NUCLEOTIDE SEQUENCE</scope>
</reference>
<dbReference type="GO" id="GO:0006361">
    <property type="term" value="P:transcription initiation at RNA polymerase I promoter"/>
    <property type="evidence" value="ECO:0000318"/>
    <property type="project" value="GO_Central"/>
</dbReference>
<dbReference type="GO" id="GO:0005634">
    <property type="term" value="C:nucleus"/>
    <property type="evidence" value="ECO:0000318"/>
    <property type="project" value="GO_Central"/>
</dbReference>
<dbReference type="AlphaFoldDB" id="T1FPI3"/>
<sequence>MMEIENFQTIVADLEKGLTRSYDVLVSVLRLHNNPESTDKLEERFLLNLLNQVHFNVVQLNRRYSALVFELLKLDWLSLSNEFHVKYTSFALDLISAHTAFYMHEFMKTIIQNFKPKPKYEQMALQGNLSDEEINRENLMFEKNHELLEMVFQIVPSALMVLPSLVPYSFPHYRLASNHCQVCFVRNMFRMMKYTPTMKVLILQWIFKHIIQFDAEASRQEILASEDDDDDEEVEEIEDGVFPVPVKSSEPKMKLVVADIMDCLMLVVYQYIMDSCYVNGTLNWEETKKLYLDLLKCFDSLLLTTFKTCHIQFVLFYICSFKSEIAENFAEFLWKKVISPNNEVMYRQLSASYLGSFLSRASYISVETVKQQLLTMVEWIHRYIDNCTDNTNKPDVHRPFYSVCQSFFYIIVFTHKNIIDTPKGQKFCMSLHLQKISSCRLNPLKFCLLSVAETFCAVVRNNQIAFCDTVLEKNRRLKMSEMSKNSDGGCSSSVGTSSNFLLSYFPFDPYLLVRSGELVKPLYKEYDNSLLNECTVNEDVISEEMDYLEIDQLPPSTTVATTLATSPARLIPTSPRRTNNFAFSPKLTDYFIYCTSPGFTHQTSSN</sequence>
<keyword evidence="4" id="KW-1185">Reference proteome</keyword>
<dbReference type="KEGG" id="hro:HELRODRAFT_187961"/>
<dbReference type="eggNOG" id="KOG2434">
    <property type="taxonomic scope" value="Eukaryota"/>
</dbReference>
<accession>T1FPI3</accession>
<dbReference type="EnsemblMetazoa" id="HelroT187961">
    <property type="protein sequence ID" value="HelroP187961"/>
    <property type="gene ID" value="HelroG187961"/>
</dbReference>
<gene>
    <name evidence="3" type="primary">20210730</name>
    <name evidence="2" type="ORF">HELRODRAFT_187961</name>
</gene>
<evidence type="ECO:0000313" key="3">
    <source>
        <dbReference type="EnsemblMetazoa" id="HelroP187961"/>
    </source>
</evidence>
<dbReference type="PANTHER" id="PTHR12790">
    <property type="entry name" value="TRANSCRIPTION INITIATION FACTOR IA RRN3"/>
    <property type="match status" value="1"/>
</dbReference>
<evidence type="ECO:0000256" key="1">
    <source>
        <dbReference type="ARBA" id="ARBA00010098"/>
    </source>
</evidence>
<dbReference type="FunCoup" id="T1FPI3">
    <property type="interactions" value="1396"/>
</dbReference>
<dbReference type="Pfam" id="PF05327">
    <property type="entry name" value="RRN3"/>
    <property type="match status" value="1"/>
</dbReference>
<dbReference type="InParanoid" id="T1FPI3"/>
<dbReference type="InterPro" id="IPR007991">
    <property type="entry name" value="RNA_pol_I_trans_ini_fac_RRN3"/>
</dbReference>
<organism evidence="3 4">
    <name type="scientific">Helobdella robusta</name>
    <name type="common">Californian leech</name>
    <dbReference type="NCBI Taxonomy" id="6412"/>
    <lineage>
        <taxon>Eukaryota</taxon>
        <taxon>Metazoa</taxon>
        <taxon>Spiralia</taxon>
        <taxon>Lophotrochozoa</taxon>
        <taxon>Annelida</taxon>
        <taxon>Clitellata</taxon>
        <taxon>Hirudinea</taxon>
        <taxon>Rhynchobdellida</taxon>
        <taxon>Glossiphoniidae</taxon>
        <taxon>Helobdella</taxon>
    </lineage>
</organism>
<dbReference type="PANTHER" id="PTHR12790:SF0">
    <property type="entry name" value="RNA POLYMERASE I-SPECIFIC TRANSCRIPTION INITIATION FACTOR RRN3-RELATED"/>
    <property type="match status" value="1"/>
</dbReference>
<evidence type="ECO:0000313" key="4">
    <source>
        <dbReference type="Proteomes" id="UP000015101"/>
    </source>
</evidence>
<name>T1FPI3_HELRO</name>
<protein>
    <recommendedName>
        <fullName evidence="5">RNA polymerase I-specific transcription initiation factor RRN3</fullName>
    </recommendedName>
</protein>
<dbReference type="Proteomes" id="UP000015101">
    <property type="component" value="Unassembled WGS sequence"/>
</dbReference>
<proteinExistence type="inferred from homology"/>
<evidence type="ECO:0000313" key="2">
    <source>
        <dbReference type="EMBL" id="ESO12706.1"/>
    </source>
</evidence>
<dbReference type="RefSeq" id="XP_009009426.1">
    <property type="nucleotide sequence ID" value="XM_009011178.1"/>
</dbReference>
<dbReference type="HOGENOM" id="CLU_010579_3_1_1"/>
<comment type="similarity">
    <text evidence="1">Belongs to the RRN3 family.</text>
</comment>
<dbReference type="GO" id="GO:0001181">
    <property type="term" value="F:RNA polymerase I general transcription initiation factor activity"/>
    <property type="evidence" value="ECO:0000318"/>
    <property type="project" value="GO_Central"/>
</dbReference>
<dbReference type="GeneID" id="20210730"/>